<evidence type="ECO:0000313" key="2">
    <source>
        <dbReference type="Proteomes" id="UP000299102"/>
    </source>
</evidence>
<evidence type="ECO:0000313" key="1">
    <source>
        <dbReference type="EMBL" id="GBP77926.1"/>
    </source>
</evidence>
<dbReference type="InterPro" id="IPR036397">
    <property type="entry name" value="RNaseH_sf"/>
</dbReference>
<dbReference type="PANTHER" id="PTHR47331">
    <property type="entry name" value="PHD-TYPE DOMAIN-CONTAINING PROTEIN"/>
    <property type="match status" value="1"/>
</dbReference>
<gene>
    <name evidence="1" type="ORF">EVAR_26536_1</name>
</gene>
<reference evidence="1 2" key="1">
    <citation type="journal article" date="2019" name="Commun. Biol.">
        <title>The bagworm genome reveals a unique fibroin gene that provides high tensile strength.</title>
        <authorList>
            <person name="Kono N."/>
            <person name="Nakamura H."/>
            <person name="Ohtoshi R."/>
            <person name="Tomita M."/>
            <person name="Numata K."/>
            <person name="Arakawa K."/>
        </authorList>
    </citation>
    <scope>NUCLEOTIDE SEQUENCE [LARGE SCALE GENOMIC DNA]</scope>
</reference>
<name>A0A4C1YNU4_EUMVA</name>
<protein>
    <recommendedName>
        <fullName evidence="3">Integrase catalytic domain-containing protein</fullName>
    </recommendedName>
</protein>
<dbReference type="GO" id="GO:0003676">
    <property type="term" value="F:nucleic acid binding"/>
    <property type="evidence" value="ECO:0007669"/>
    <property type="project" value="InterPro"/>
</dbReference>
<keyword evidence="2" id="KW-1185">Reference proteome</keyword>
<dbReference type="Gene3D" id="3.30.420.10">
    <property type="entry name" value="Ribonuclease H-like superfamily/Ribonuclease H"/>
    <property type="match status" value="1"/>
</dbReference>
<dbReference type="Proteomes" id="UP000299102">
    <property type="component" value="Unassembled WGS sequence"/>
</dbReference>
<dbReference type="EMBL" id="BGZK01001354">
    <property type="protein sequence ID" value="GBP77926.1"/>
    <property type="molecule type" value="Genomic_DNA"/>
</dbReference>
<dbReference type="AlphaFoldDB" id="A0A4C1YNU4"/>
<sequence length="209" mass="24025">MLAKFWKIEEVPKIITDTKNVECESTFRDTRYRYATGRHVVRLPLRSDRPQLGESKQLAFKRFHSLEKRLQSNESLREKHIAFTREYINFNHTTTILTWQHVKPCNGSGVFNTVQTDFAGTFYAKSSKLRNAKLLKAYLCVTCVEGCTSRLIGDLSTEGFLAALTRLTSRRGLPGTIRSDFGSNFVRTNKHLNDVQKILSDSMIQCRIK</sequence>
<comment type="caution">
    <text evidence="1">The sequence shown here is derived from an EMBL/GenBank/DDBJ whole genome shotgun (WGS) entry which is preliminary data.</text>
</comment>
<organism evidence="1 2">
    <name type="scientific">Eumeta variegata</name>
    <name type="common">Bagworm moth</name>
    <name type="synonym">Eumeta japonica</name>
    <dbReference type="NCBI Taxonomy" id="151549"/>
    <lineage>
        <taxon>Eukaryota</taxon>
        <taxon>Metazoa</taxon>
        <taxon>Ecdysozoa</taxon>
        <taxon>Arthropoda</taxon>
        <taxon>Hexapoda</taxon>
        <taxon>Insecta</taxon>
        <taxon>Pterygota</taxon>
        <taxon>Neoptera</taxon>
        <taxon>Endopterygota</taxon>
        <taxon>Lepidoptera</taxon>
        <taxon>Glossata</taxon>
        <taxon>Ditrysia</taxon>
        <taxon>Tineoidea</taxon>
        <taxon>Psychidae</taxon>
        <taxon>Oiketicinae</taxon>
        <taxon>Eumeta</taxon>
    </lineage>
</organism>
<evidence type="ECO:0008006" key="3">
    <source>
        <dbReference type="Google" id="ProtNLM"/>
    </source>
</evidence>
<accession>A0A4C1YNU4</accession>
<dbReference type="OrthoDB" id="5986643at2759"/>
<dbReference type="PANTHER" id="PTHR47331:SF5">
    <property type="entry name" value="RIBONUCLEASE H"/>
    <property type="match status" value="1"/>
</dbReference>
<proteinExistence type="predicted"/>